<evidence type="ECO:0000313" key="1">
    <source>
        <dbReference type="EMBL" id="KAK5970934.1"/>
    </source>
</evidence>
<evidence type="ECO:0000313" key="2">
    <source>
        <dbReference type="Proteomes" id="UP001331761"/>
    </source>
</evidence>
<sequence length="72" mass="8177">MLDGVSDSTTITIDDTRAAELLILREHYREGALQLHSRITTRLRVKQDENGLYRVQQAIDIAQITLVQGKEV</sequence>
<reference evidence="1 2" key="1">
    <citation type="submission" date="2019-10" db="EMBL/GenBank/DDBJ databases">
        <title>Assembly and Annotation for the nematode Trichostrongylus colubriformis.</title>
        <authorList>
            <person name="Martin J."/>
        </authorList>
    </citation>
    <scope>NUCLEOTIDE SEQUENCE [LARGE SCALE GENOMIC DNA]</scope>
    <source>
        <strain evidence="1">G859</strain>
        <tissue evidence="1">Whole worm</tissue>
    </source>
</reference>
<dbReference type="EMBL" id="WIXE01018407">
    <property type="protein sequence ID" value="KAK5970934.1"/>
    <property type="molecule type" value="Genomic_DNA"/>
</dbReference>
<gene>
    <name evidence="1" type="ORF">GCK32_000958</name>
</gene>
<protein>
    <submittedName>
        <fullName evidence="1">Uncharacterized protein</fullName>
    </submittedName>
</protein>
<dbReference type="Proteomes" id="UP001331761">
    <property type="component" value="Unassembled WGS sequence"/>
</dbReference>
<name>A0AAN8IDV4_TRICO</name>
<comment type="caution">
    <text evidence="1">The sequence shown here is derived from an EMBL/GenBank/DDBJ whole genome shotgun (WGS) entry which is preliminary data.</text>
</comment>
<proteinExistence type="predicted"/>
<keyword evidence="2" id="KW-1185">Reference proteome</keyword>
<organism evidence="1 2">
    <name type="scientific">Trichostrongylus colubriformis</name>
    <name type="common">Black scour worm</name>
    <dbReference type="NCBI Taxonomy" id="6319"/>
    <lineage>
        <taxon>Eukaryota</taxon>
        <taxon>Metazoa</taxon>
        <taxon>Ecdysozoa</taxon>
        <taxon>Nematoda</taxon>
        <taxon>Chromadorea</taxon>
        <taxon>Rhabditida</taxon>
        <taxon>Rhabditina</taxon>
        <taxon>Rhabditomorpha</taxon>
        <taxon>Strongyloidea</taxon>
        <taxon>Trichostrongylidae</taxon>
        <taxon>Trichostrongylus</taxon>
    </lineage>
</organism>
<accession>A0AAN8IDV4</accession>
<dbReference type="AlphaFoldDB" id="A0AAN8IDV4"/>